<dbReference type="Gene3D" id="1.20.1090.10">
    <property type="entry name" value="Dehydroquinate synthase-like - alpha domain"/>
    <property type="match status" value="1"/>
</dbReference>
<dbReference type="InterPro" id="IPR018211">
    <property type="entry name" value="ADH_Fe_CS"/>
</dbReference>
<dbReference type="GO" id="GO:0004022">
    <property type="term" value="F:alcohol dehydrogenase (NAD+) activity"/>
    <property type="evidence" value="ECO:0007669"/>
    <property type="project" value="TreeGrafter"/>
</dbReference>
<reference evidence="4 5" key="1">
    <citation type="journal article" date="2018" name="Mol. Biol. Evol.">
        <title>Broad Genomic Sampling Reveals a Smut Pathogenic Ancestry of the Fungal Clade Ustilaginomycotina.</title>
        <authorList>
            <person name="Kijpornyongpan T."/>
            <person name="Mondo S.J."/>
            <person name="Barry K."/>
            <person name="Sandor L."/>
            <person name="Lee J."/>
            <person name="Lipzen A."/>
            <person name="Pangilinan J."/>
            <person name="LaButti K."/>
            <person name="Hainaut M."/>
            <person name="Henrissat B."/>
            <person name="Grigoriev I.V."/>
            <person name="Spatafora J.W."/>
            <person name="Aime M.C."/>
        </authorList>
    </citation>
    <scope>NUCLEOTIDE SEQUENCE [LARGE SCALE GENOMIC DNA]</scope>
    <source>
        <strain evidence="4 5">MCA 3882</strain>
    </source>
</reference>
<dbReference type="PANTHER" id="PTHR11496:SF97">
    <property type="entry name" value="ALCOHOL DEHYDROGENASE IRON-TYPE_GLYCEROL DEHYDROGENASE GLDA DOMAIN-CONTAINING PROTEIN"/>
    <property type="match status" value="1"/>
</dbReference>
<dbReference type="InterPro" id="IPR001670">
    <property type="entry name" value="ADH_Fe/GldA"/>
</dbReference>
<dbReference type="PANTHER" id="PTHR11496">
    <property type="entry name" value="ALCOHOL DEHYDROGENASE"/>
    <property type="match status" value="1"/>
</dbReference>
<dbReference type="CDD" id="cd08192">
    <property type="entry name" value="MAR-like"/>
    <property type="match status" value="1"/>
</dbReference>
<dbReference type="InParanoid" id="A0A316VEE6"/>
<accession>A0A316VEE6</accession>
<dbReference type="Pfam" id="PF00465">
    <property type="entry name" value="Fe-ADH"/>
    <property type="match status" value="1"/>
</dbReference>
<proteinExistence type="predicted"/>
<gene>
    <name evidence="4" type="ORF">FA14DRAFT_121341</name>
</gene>
<dbReference type="AlphaFoldDB" id="A0A316VEE6"/>
<dbReference type="Pfam" id="PF25137">
    <property type="entry name" value="ADH_Fe_C"/>
    <property type="match status" value="1"/>
</dbReference>
<evidence type="ECO:0000313" key="5">
    <source>
        <dbReference type="Proteomes" id="UP000245771"/>
    </source>
</evidence>
<evidence type="ECO:0000259" key="2">
    <source>
        <dbReference type="Pfam" id="PF00465"/>
    </source>
</evidence>
<protein>
    <submittedName>
        <fullName evidence="4">Dehydroquinate synthase-like protein</fullName>
    </submittedName>
</protein>
<dbReference type="GO" id="GO:0005739">
    <property type="term" value="C:mitochondrion"/>
    <property type="evidence" value="ECO:0007669"/>
    <property type="project" value="TreeGrafter"/>
</dbReference>
<name>A0A316VEE6_9BASI</name>
<dbReference type="EMBL" id="KZ819603">
    <property type="protein sequence ID" value="PWN35674.1"/>
    <property type="molecule type" value="Genomic_DNA"/>
</dbReference>
<dbReference type="GeneID" id="37018242"/>
<dbReference type="Gene3D" id="3.40.50.1970">
    <property type="match status" value="1"/>
</dbReference>
<dbReference type="STRING" id="1280837.A0A316VEE6"/>
<sequence>MNSYTQTFLKRVFWGPNCLESALPDALSLVSKNKKALIITGRSLDKKTDVVRQVEKVLGPAHAGTFANIGQHAPIADIRQVVEQVRQQKADVLVAVGGGSPIDSAKAVAFLLQQENAEQHKPASDERDFLPIIAIPTTLSVAETTQNAGYTSEEGNKTGASHPAIVPRVIIYDAALTLATPERLWLSSGMRAVDHAIELLYRPGDSGILLSTALGSIRELFYLLPATKKQPENLEIRQKLQLACFQSLWPEGRKGALGLSHGLGHALGAKYAIPHGITSCLTLPGSIAITSQAPSTSNTHLLALSDALNFIPPSFYAGGNQQANTALPPPSILASQLSPKAQKDGSVGSAEEDGLIKQARARGLLVSQSVRKLVEDLGLHSTLEEYKVPKQDFETIAHHVTRGQDAALQQLIVAMLNAKYDDKPGHL</sequence>
<dbReference type="InterPro" id="IPR056798">
    <property type="entry name" value="ADH_Fe_C"/>
</dbReference>
<organism evidence="4 5">
    <name type="scientific">Meira miltonrushii</name>
    <dbReference type="NCBI Taxonomy" id="1280837"/>
    <lineage>
        <taxon>Eukaryota</taxon>
        <taxon>Fungi</taxon>
        <taxon>Dikarya</taxon>
        <taxon>Basidiomycota</taxon>
        <taxon>Ustilaginomycotina</taxon>
        <taxon>Exobasidiomycetes</taxon>
        <taxon>Exobasidiales</taxon>
        <taxon>Brachybasidiaceae</taxon>
        <taxon>Meira</taxon>
    </lineage>
</organism>
<dbReference type="InterPro" id="IPR039697">
    <property type="entry name" value="Alcohol_dehydrogenase_Fe"/>
</dbReference>
<dbReference type="Proteomes" id="UP000245771">
    <property type="component" value="Unassembled WGS sequence"/>
</dbReference>
<dbReference type="OrthoDB" id="3360544at2759"/>
<feature type="domain" description="Fe-containing alcohol dehydrogenase-like C-terminal" evidence="3">
    <location>
        <begin position="187"/>
        <end position="305"/>
    </location>
</feature>
<keyword evidence="5" id="KW-1185">Reference proteome</keyword>
<evidence type="ECO:0000313" key="4">
    <source>
        <dbReference type="EMBL" id="PWN35674.1"/>
    </source>
</evidence>
<keyword evidence="1" id="KW-0560">Oxidoreductase</keyword>
<evidence type="ECO:0000256" key="1">
    <source>
        <dbReference type="ARBA" id="ARBA00023002"/>
    </source>
</evidence>
<dbReference type="GO" id="GO:0046872">
    <property type="term" value="F:metal ion binding"/>
    <property type="evidence" value="ECO:0007669"/>
    <property type="project" value="InterPro"/>
</dbReference>
<feature type="domain" description="Alcohol dehydrogenase iron-type/glycerol dehydrogenase GldA" evidence="2">
    <location>
        <begin position="11"/>
        <end position="173"/>
    </location>
</feature>
<evidence type="ECO:0000259" key="3">
    <source>
        <dbReference type="Pfam" id="PF25137"/>
    </source>
</evidence>
<dbReference type="SUPFAM" id="SSF56796">
    <property type="entry name" value="Dehydroquinate synthase-like"/>
    <property type="match status" value="1"/>
</dbReference>
<dbReference type="PROSITE" id="PS00060">
    <property type="entry name" value="ADH_IRON_2"/>
    <property type="match status" value="1"/>
</dbReference>
<dbReference type="RefSeq" id="XP_025355976.1">
    <property type="nucleotide sequence ID" value="XM_025496461.1"/>
</dbReference>